<keyword evidence="2" id="KW-0472">Membrane</keyword>
<dbReference type="Proteomes" id="UP000652761">
    <property type="component" value="Unassembled WGS sequence"/>
</dbReference>
<dbReference type="PANTHER" id="PTHR35488">
    <property type="entry name" value="OS05G0358900 PROTEIN-RELATED"/>
    <property type="match status" value="1"/>
</dbReference>
<comment type="caution">
    <text evidence="3">The sequence shown here is derived from an EMBL/GenBank/DDBJ whole genome shotgun (WGS) entry which is preliminary data.</text>
</comment>
<evidence type="ECO:0000256" key="1">
    <source>
        <dbReference type="SAM" id="MobiDB-lite"/>
    </source>
</evidence>
<dbReference type="PANTHER" id="PTHR35488:SF4">
    <property type="entry name" value="DUF4005 DOMAIN-CONTAINING PROTEIN"/>
    <property type="match status" value="1"/>
</dbReference>
<dbReference type="AlphaFoldDB" id="A0A843XQE3"/>
<keyword evidence="2" id="KW-0812">Transmembrane</keyword>
<name>A0A843XQE3_COLES</name>
<protein>
    <submittedName>
        <fullName evidence="3">Uncharacterized protein</fullName>
    </submittedName>
</protein>
<sequence length="249" mass="28347">MGGVDWLARFGVLLRRRLKIRARGCHVKVSLQSDWFQAPLFCGVPLFLPSVSFAFSLVCFLWVWLRRLGFPFGGKMKRSPIFPRDESGGCDELEYDLRDDFSKFLEEARKNASETKFEPEFLSSFSVKKTTTEAEGRRRRRSWKNSLFFWWRFEKKGTPARNTLTDRATNGNIAATQVSKLRQGAASGPIPVGRSKHHIWRSGRPASGPLSGCFTPTRVDEEAEIPYMCLGQLNTPSRNQAFGPIYLVT</sequence>
<dbReference type="OrthoDB" id="737456at2759"/>
<keyword evidence="4" id="KW-1185">Reference proteome</keyword>
<evidence type="ECO:0000313" key="3">
    <source>
        <dbReference type="EMBL" id="MQM21516.1"/>
    </source>
</evidence>
<evidence type="ECO:0000256" key="2">
    <source>
        <dbReference type="SAM" id="Phobius"/>
    </source>
</evidence>
<reference evidence="3" key="1">
    <citation type="submission" date="2017-07" db="EMBL/GenBank/DDBJ databases">
        <title>Taro Niue Genome Assembly and Annotation.</title>
        <authorList>
            <person name="Atibalentja N."/>
            <person name="Keating K."/>
            <person name="Fields C.J."/>
        </authorList>
    </citation>
    <scope>NUCLEOTIDE SEQUENCE</scope>
    <source>
        <strain evidence="3">Niue_2</strain>
        <tissue evidence="3">Leaf</tissue>
    </source>
</reference>
<gene>
    <name evidence="3" type="ORF">Taro_054557</name>
</gene>
<dbReference type="EMBL" id="NMUH01011143">
    <property type="protein sequence ID" value="MQM21516.1"/>
    <property type="molecule type" value="Genomic_DNA"/>
</dbReference>
<evidence type="ECO:0000313" key="4">
    <source>
        <dbReference type="Proteomes" id="UP000652761"/>
    </source>
</evidence>
<organism evidence="3 4">
    <name type="scientific">Colocasia esculenta</name>
    <name type="common">Wild taro</name>
    <name type="synonym">Arum esculentum</name>
    <dbReference type="NCBI Taxonomy" id="4460"/>
    <lineage>
        <taxon>Eukaryota</taxon>
        <taxon>Viridiplantae</taxon>
        <taxon>Streptophyta</taxon>
        <taxon>Embryophyta</taxon>
        <taxon>Tracheophyta</taxon>
        <taxon>Spermatophyta</taxon>
        <taxon>Magnoliopsida</taxon>
        <taxon>Liliopsida</taxon>
        <taxon>Araceae</taxon>
        <taxon>Aroideae</taxon>
        <taxon>Colocasieae</taxon>
        <taxon>Colocasia</taxon>
    </lineage>
</organism>
<feature type="region of interest" description="Disordered" evidence="1">
    <location>
        <begin position="182"/>
        <end position="201"/>
    </location>
</feature>
<keyword evidence="2" id="KW-1133">Transmembrane helix</keyword>
<accession>A0A843XQE3</accession>
<proteinExistence type="predicted"/>
<feature type="transmembrane region" description="Helical" evidence="2">
    <location>
        <begin position="38"/>
        <end position="65"/>
    </location>
</feature>